<sequence length="1646" mass="179826">MPSNHLNDSPVQDVRLGSPPTPRQPAIFRLRTSLEDLPEIASRPIEGIISVGSDTLSNSPETGKAYIARFEIPEDTPDVHGKGYCIHPGILDSITQIGFCSFMNMTNKTFDFNGTFLPVLETLLISARTNTKRFVSRVLDLDSSSSVARVVDAKLSSLLATHRFAVDYFAAGVDAEAADAKVNALKYPHGRSTIIDTATFADQSVPIRDATVDVILVNLDISKTPMNFESFPRLLAPHGTVIFLVHYLGCNVVTQDLPAGQSVILARIFTPPSVLPEELTTKVVFHHFLQGNEGMLVEKVKQMSADGELWVGGNDDAGGIGALGVVADTSLTVDEREGWVHTIRQNPKILEDHLKVTAAGEVLVRRAVQGSPALGTSRFTTSDTQKVPMATVAVEAFGITDLEDGAPLTAFVGSVDGKKVLGYSHQKLVDTIIVDRRAITSLPETVSVTDAVSLPDTTLPAWVGLVEVGKIEKNSIVLVHDALSRVGRAAIQIVQNLGASALFTVASKSEARILSTEFGIDVKSIAVNASASTALAAAKEQLEASSVEGFDLIFNSTGRVDLALVVDIISSFGLYVHNKQTSDPVKLPADAPAARIVDIATLAKKHPAKLTAFLDAVLNAHVANPFKLSPVENITSSQVLVVKTPRPENVRIDPAAQLFDLRKTYLLIGGCSEFGIGITVWMFNHGARHIYLTPRRGRKALSPVDTLYLRDINNKGGDAKAISCDALSKADMAKLIQTAEAVGPLGGIMLMTVVLRDFSFANLTQQHFDDVYRSKVAALNVILELVDLNKIDFNLLFSTIGTVFGNAGQAPYLVAQLYLDKIAETLPNAISTSFPRITDSVIFKRLVQSTKGGANTAKLSKLGMTTPQVCEFIGDSIVRKIPHYLPPLNHKSCGEAIGRRWRFKGRRRRITSLLSNLLGLCVEQISDNALITSYGLDSLAATRFSSQLKGAFGISMSQIELLGSMSVGVPNELIAKSRATESESGSSTALDDGSAKYGQPLVYDEPTLPPTSTAFGWLKGRNVTVVDQAMKRFGATQWGAHEGYFVTVESKVPIDLDRMTKAFEETINRHGSFGTTFHWDEEKGKPSTPRPTNEPDAYQKAYDITVHHSMTDETSLDIFFYDLFQLYVHGIDSLPPVQLHYSDFSDWLIRTADCRAELRDEQIKYWSKKLDGVQPPILTLAKPSEVEQSPITQIEGRIGSSALTRYNDYVATTSATSFSAFFAAYNLLLLVPELLQEVLGFFANMLPIRTTLEDETTFAEYLEKLRLDLVTDLSDDDVTLEDIVSQTKTSSQDRPYFKHLFAPGGLNMSITGRLDTSDITTTAVISFPNGEEKYELLLTVHYKTGEVILRFDNYLYTEETARQFLDAYCNLVDTLGWNPHVKIGDVSAVSDQEHARLVKELSISGPINPVERKLHQLVEAQAKQTPTTVAIEFEDQYLTYAQLNSKANRLARLLSKQGVGPDKDGEDTEVRANNSTEDTIFFRLLNFGLSHPPGHLYYTLAYSYHVWYPTLLVFASRKDLFALVSKNPYTGTRASLLKGSRRGRIVGHLKDDVADIGGLGVTAGLVAEEVRGPSIRFVVIGSPRNAHTHHPAAALYPASADPQEAEVAVEAFPPSIVRIKMSSHQKLVNIVLLKHSVLPPSQTPPL</sequence>
<comment type="caution">
    <text evidence="5">The sequence shown here is derived from an EMBL/GenBank/DDBJ whole genome shotgun (WGS) entry which is preliminary data.</text>
</comment>
<dbReference type="Gene3D" id="1.10.1200.10">
    <property type="entry name" value="ACP-like"/>
    <property type="match status" value="1"/>
</dbReference>
<dbReference type="PROSITE" id="PS50075">
    <property type="entry name" value="CARRIER"/>
    <property type="match status" value="1"/>
</dbReference>
<dbReference type="SUPFAM" id="SSF56801">
    <property type="entry name" value="Acetyl-CoA synthetase-like"/>
    <property type="match status" value="1"/>
</dbReference>
<gene>
    <name evidence="5" type="ORF">BJ322DRAFT_1187496</name>
</gene>
<proteinExistence type="predicted"/>
<dbReference type="SMART" id="SM00822">
    <property type="entry name" value="PKS_KR"/>
    <property type="match status" value="1"/>
</dbReference>
<keyword evidence="6" id="KW-1185">Reference proteome</keyword>
<dbReference type="InterPro" id="IPR001242">
    <property type="entry name" value="Condensation_dom"/>
</dbReference>
<evidence type="ECO:0000313" key="5">
    <source>
        <dbReference type="EMBL" id="KAF9787399.1"/>
    </source>
</evidence>
<dbReference type="PANTHER" id="PTHR43775">
    <property type="entry name" value="FATTY ACID SYNTHASE"/>
    <property type="match status" value="1"/>
</dbReference>
<dbReference type="Gene3D" id="3.40.50.12780">
    <property type="entry name" value="N-terminal domain of ligase-like"/>
    <property type="match status" value="1"/>
</dbReference>
<evidence type="ECO:0000256" key="1">
    <source>
        <dbReference type="ARBA" id="ARBA00022450"/>
    </source>
</evidence>
<reference evidence="5" key="2">
    <citation type="submission" date="2020-11" db="EMBL/GenBank/DDBJ databases">
        <authorList>
            <consortium name="DOE Joint Genome Institute"/>
            <person name="Kuo A."/>
            <person name="Miyauchi S."/>
            <person name="Kiss E."/>
            <person name="Drula E."/>
            <person name="Kohler A."/>
            <person name="Sanchez-Garcia M."/>
            <person name="Andreopoulos B."/>
            <person name="Barry K.W."/>
            <person name="Bonito G."/>
            <person name="Buee M."/>
            <person name="Carver A."/>
            <person name="Chen C."/>
            <person name="Cichocki N."/>
            <person name="Clum A."/>
            <person name="Culley D."/>
            <person name="Crous P.W."/>
            <person name="Fauchery L."/>
            <person name="Girlanda M."/>
            <person name="Hayes R."/>
            <person name="Keri Z."/>
            <person name="Labutti K."/>
            <person name="Lipzen A."/>
            <person name="Lombard V."/>
            <person name="Magnuson J."/>
            <person name="Maillard F."/>
            <person name="Morin E."/>
            <person name="Murat C."/>
            <person name="Nolan M."/>
            <person name="Ohm R."/>
            <person name="Pangilinan J."/>
            <person name="Pereira M."/>
            <person name="Perotto S."/>
            <person name="Peter M."/>
            <person name="Riley R."/>
            <person name="Sitrit Y."/>
            <person name="Stielow B."/>
            <person name="Szollosi G."/>
            <person name="Zifcakova L."/>
            <person name="Stursova M."/>
            <person name="Spatafora J.W."/>
            <person name="Tedersoo L."/>
            <person name="Vaario L.-M."/>
            <person name="Yamada A."/>
            <person name="Yan M."/>
            <person name="Wang P."/>
            <person name="Xu J."/>
            <person name="Bruns T."/>
            <person name="Baldrian P."/>
            <person name="Vilgalys R."/>
            <person name="Henrissat B."/>
            <person name="Grigoriev I.V."/>
            <person name="Hibbett D."/>
            <person name="Nagy L.G."/>
            <person name="Martin F.M."/>
        </authorList>
    </citation>
    <scope>NUCLEOTIDE SEQUENCE</scope>
    <source>
        <strain evidence="5">UH-Tt-Lm1</strain>
    </source>
</reference>
<name>A0A9P6HI97_9AGAM</name>
<dbReference type="InterPro" id="IPR036736">
    <property type="entry name" value="ACP-like_sf"/>
</dbReference>
<dbReference type="InterPro" id="IPR042099">
    <property type="entry name" value="ANL_N_sf"/>
</dbReference>
<evidence type="ECO:0000259" key="4">
    <source>
        <dbReference type="PROSITE" id="PS50075"/>
    </source>
</evidence>
<feature type="compositionally biased region" description="Polar residues" evidence="3">
    <location>
        <begin position="1"/>
        <end position="10"/>
    </location>
</feature>
<dbReference type="Pfam" id="PF08659">
    <property type="entry name" value="KR"/>
    <property type="match status" value="1"/>
</dbReference>
<feature type="domain" description="Carrier" evidence="4">
    <location>
        <begin position="904"/>
        <end position="978"/>
    </location>
</feature>
<evidence type="ECO:0000256" key="3">
    <source>
        <dbReference type="SAM" id="MobiDB-lite"/>
    </source>
</evidence>
<dbReference type="Pfam" id="PF00550">
    <property type="entry name" value="PP-binding"/>
    <property type="match status" value="1"/>
</dbReference>
<dbReference type="OrthoDB" id="329835at2759"/>
<dbReference type="GO" id="GO:0016491">
    <property type="term" value="F:oxidoreductase activity"/>
    <property type="evidence" value="ECO:0007669"/>
    <property type="project" value="InterPro"/>
</dbReference>
<dbReference type="InterPro" id="IPR023213">
    <property type="entry name" value="CAT-like_dom_sf"/>
</dbReference>
<feature type="region of interest" description="Disordered" evidence="3">
    <location>
        <begin position="1"/>
        <end position="24"/>
    </location>
</feature>
<dbReference type="SMART" id="SM00829">
    <property type="entry name" value="PKS_ER"/>
    <property type="match status" value="1"/>
</dbReference>
<dbReference type="InterPro" id="IPR036291">
    <property type="entry name" value="NAD(P)-bd_dom_sf"/>
</dbReference>
<dbReference type="InterPro" id="IPR057326">
    <property type="entry name" value="KR_dom"/>
</dbReference>
<dbReference type="InterPro" id="IPR050091">
    <property type="entry name" value="PKS_NRPS_Biosynth_Enz"/>
</dbReference>
<dbReference type="Pfam" id="PF00668">
    <property type="entry name" value="Condensation"/>
    <property type="match status" value="2"/>
</dbReference>
<dbReference type="Gene3D" id="3.40.50.720">
    <property type="entry name" value="NAD(P)-binding Rossmann-like Domain"/>
    <property type="match status" value="1"/>
</dbReference>
<dbReference type="InterPro" id="IPR009081">
    <property type="entry name" value="PP-bd_ACP"/>
</dbReference>
<dbReference type="Gene3D" id="3.30.559.10">
    <property type="entry name" value="Chloramphenicol acetyltransferase-like domain"/>
    <property type="match status" value="1"/>
</dbReference>
<dbReference type="Proteomes" id="UP000736335">
    <property type="component" value="Unassembled WGS sequence"/>
</dbReference>
<reference evidence="5" key="1">
    <citation type="journal article" date="2020" name="Nat. Commun.">
        <title>Large-scale genome sequencing of mycorrhizal fungi provides insights into the early evolution of symbiotic traits.</title>
        <authorList>
            <person name="Miyauchi S."/>
            <person name="Kiss E."/>
            <person name="Kuo A."/>
            <person name="Drula E."/>
            <person name="Kohler A."/>
            <person name="Sanchez-Garcia M."/>
            <person name="Morin E."/>
            <person name="Andreopoulos B."/>
            <person name="Barry K.W."/>
            <person name="Bonito G."/>
            <person name="Buee M."/>
            <person name="Carver A."/>
            <person name="Chen C."/>
            <person name="Cichocki N."/>
            <person name="Clum A."/>
            <person name="Culley D."/>
            <person name="Crous P.W."/>
            <person name="Fauchery L."/>
            <person name="Girlanda M."/>
            <person name="Hayes R.D."/>
            <person name="Keri Z."/>
            <person name="LaButti K."/>
            <person name="Lipzen A."/>
            <person name="Lombard V."/>
            <person name="Magnuson J."/>
            <person name="Maillard F."/>
            <person name="Murat C."/>
            <person name="Nolan M."/>
            <person name="Ohm R.A."/>
            <person name="Pangilinan J."/>
            <person name="Pereira M.F."/>
            <person name="Perotto S."/>
            <person name="Peter M."/>
            <person name="Pfister S."/>
            <person name="Riley R."/>
            <person name="Sitrit Y."/>
            <person name="Stielow J.B."/>
            <person name="Szollosi G."/>
            <person name="Zifcakova L."/>
            <person name="Stursova M."/>
            <person name="Spatafora J.W."/>
            <person name="Tedersoo L."/>
            <person name="Vaario L.M."/>
            <person name="Yamada A."/>
            <person name="Yan M."/>
            <person name="Wang P."/>
            <person name="Xu J."/>
            <person name="Bruns T."/>
            <person name="Baldrian P."/>
            <person name="Vilgalys R."/>
            <person name="Dunand C."/>
            <person name="Henrissat B."/>
            <person name="Grigoriev I.V."/>
            <person name="Hibbett D."/>
            <person name="Nagy L.G."/>
            <person name="Martin F.M."/>
        </authorList>
    </citation>
    <scope>NUCLEOTIDE SEQUENCE</scope>
    <source>
        <strain evidence="5">UH-Tt-Lm1</strain>
    </source>
</reference>
<dbReference type="PANTHER" id="PTHR43775:SF37">
    <property type="entry name" value="SI:DKEY-61P9.11"/>
    <property type="match status" value="1"/>
</dbReference>
<accession>A0A9P6HI97</accession>
<dbReference type="InterPro" id="IPR020843">
    <property type="entry name" value="ER"/>
</dbReference>
<dbReference type="Gene3D" id="3.30.559.30">
    <property type="entry name" value="Nonribosomal peptide synthetase, condensation domain"/>
    <property type="match status" value="2"/>
</dbReference>
<dbReference type="Gene3D" id="3.90.180.10">
    <property type="entry name" value="Medium-chain alcohol dehydrogenases, catalytic domain"/>
    <property type="match status" value="1"/>
</dbReference>
<dbReference type="GO" id="GO:0006633">
    <property type="term" value="P:fatty acid biosynthetic process"/>
    <property type="evidence" value="ECO:0007669"/>
    <property type="project" value="TreeGrafter"/>
</dbReference>
<keyword evidence="2" id="KW-0597">Phosphoprotein</keyword>
<keyword evidence="1" id="KW-0596">Phosphopantetheine</keyword>
<dbReference type="GO" id="GO:0044550">
    <property type="term" value="P:secondary metabolite biosynthetic process"/>
    <property type="evidence" value="ECO:0007669"/>
    <property type="project" value="TreeGrafter"/>
</dbReference>
<evidence type="ECO:0000256" key="2">
    <source>
        <dbReference type="ARBA" id="ARBA00022553"/>
    </source>
</evidence>
<organism evidence="5 6">
    <name type="scientific">Thelephora terrestris</name>
    <dbReference type="NCBI Taxonomy" id="56493"/>
    <lineage>
        <taxon>Eukaryota</taxon>
        <taxon>Fungi</taxon>
        <taxon>Dikarya</taxon>
        <taxon>Basidiomycota</taxon>
        <taxon>Agaricomycotina</taxon>
        <taxon>Agaricomycetes</taxon>
        <taxon>Thelephorales</taxon>
        <taxon>Thelephoraceae</taxon>
        <taxon>Thelephora</taxon>
    </lineage>
</organism>
<dbReference type="SUPFAM" id="SSF47336">
    <property type="entry name" value="ACP-like"/>
    <property type="match status" value="1"/>
</dbReference>
<dbReference type="InterPro" id="IPR013968">
    <property type="entry name" value="PKS_KR"/>
</dbReference>
<evidence type="ECO:0000313" key="6">
    <source>
        <dbReference type="Proteomes" id="UP000736335"/>
    </source>
</evidence>
<dbReference type="GO" id="GO:0004312">
    <property type="term" value="F:fatty acid synthase activity"/>
    <property type="evidence" value="ECO:0007669"/>
    <property type="project" value="TreeGrafter"/>
</dbReference>
<dbReference type="EMBL" id="WIUZ02000005">
    <property type="protein sequence ID" value="KAF9787399.1"/>
    <property type="molecule type" value="Genomic_DNA"/>
</dbReference>
<dbReference type="SUPFAM" id="SSF52777">
    <property type="entry name" value="CoA-dependent acyltransferases"/>
    <property type="match status" value="2"/>
</dbReference>
<protein>
    <recommendedName>
        <fullName evidence="4">Carrier domain-containing protein</fullName>
    </recommendedName>
</protein>
<dbReference type="SUPFAM" id="SSF51735">
    <property type="entry name" value="NAD(P)-binding Rossmann-fold domains"/>
    <property type="match status" value="2"/>
</dbReference>